<gene>
    <name evidence="15" type="ORF">g.18131</name>
</gene>
<dbReference type="Gene3D" id="3.90.1280.20">
    <property type="match status" value="1"/>
</dbReference>
<feature type="transmembrane region" description="Helical" evidence="12">
    <location>
        <begin position="291"/>
        <end position="315"/>
    </location>
</feature>
<evidence type="ECO:0000256" key="6">
    <source>
        <dbReference type="ARBA" id="ARBA00022989"/>
    </source>
</evidence>
<evidence type="ECO:0000313" key="15">
    <source>
        <dbReference type="EMBL" id="JAT73245.1"/>
    </source>
</evidence>
<feature type="transmembrane region" description="Helical" evidence="12">
    <location>
        <begin position="378"/>
        <end position="401"/>
    </location>
</feature>
<protein>
    <recommendedName>
        <fullName evidence="12">Chloride channel protein</fullName>
    </recommendedName>
</protein>
<keyword evidence="9 12" id="KW-0472">Membrane</keyword>
<keyword evidence="4 12" id="KW-0812">Transmembrane</keyword>
<dbReference type="SMART" id="SM00116">
    <property type="entry name" value="CBS"/>
    <property type="match status" value="2"/>
</dbReference>
<keyword evidence="3 12" id="KW-0813">Transport</keyword>
<evidence type="ECO:0000256" key="5">
    <source>
        <dbReference type="ARBA" id="ARBA00022737"/>
    </source>
</evidence>
<dbReference type="EMBL" id="GDKF01005377">
    <property type="protein sequence ID" value="JAT73245.1"/>
    <property type="molecule type" value="Transcribed_RNA"/>
</dbReference>
<comment type="similarity">
    <text evidence="2 12">Belongs to the chloride channel (TC 2.A.49) family.</text>
</comment>
<keyword evidence="7 12" id="KW-0406">Ion transport</keyword>
<keyword evidence="10 12" id="KW-0868">Chloride</keyword>
<sequence>MAVGRPGLFTLTPDEERIGDNPRHENDQPSTSSGETYGEQAPLHQYKERRDTSAPVEESSTDFEGRRMGGFRNTVRQLFLRGNTVEGAGKNHKYSTAEKARLKQMQSIDYLAPSSRVYRQWLSAQPWQRYWDRWIMMAAIGIAVGITGFLLHLLIHILAVIKIASTRWLLTHTHVILSWIFNLSYSLGLVYCSTWLVVNIAPEAAGAGVAEVSAYLNGCNIPKILNIKTLGVKFLSAATAVASGLPVGPEGPMVHMGAIIASGMSQGHSTTLGCDSGLFRRFQNPKDKRDFVTVGAAVGIAAAFSAPIGGMLYVFEEVASFWQQALSWQIFFANMIAVLTVDTLRSAESALQEGTFGLFDRESSTVFFEVYTQLNNHVMAMVPAALCGLLCGLLAVAFTIMNLKVIRFRGSVINPDRRLRMAEPCILIMLFVTMGMILPLFFPCTPTQCVVLQGETTPICPDGQPEYVHRVVEETLELFTCSRTSHTSQVHGGGGPGDADGPGGKGNITIPSSYNELATLMSVTGEDAIRHLFSRGTHREFGYAALVVMLVWYFLGAAWTAGSAIASGVFVPMLLIGACVGRLIGLIMVDMAARNGAGSEGAPPGVFLPPHPMSFIDPGAFALIGAGAFMGGVTRMTIALAVILMEVSNDVRILLPLMVAIMVAKWVADLGSHPLYHGLLEVKCIPFLPKAPVSSASLDLIEVRYVMHWPVTSLREHMRLGDVREVLRRTKYQGFPVVRDTNRGPVFVGLLVRDHLLKLLLEAVRRGTCQHLEVSFSDLNHQFMESVESERESEQQMALLDGRPLPGDNFRDDPSLWDETLDLTPYINMSAFKVTETFSLERSYILFCNMGLRHLVVVDEHNCVKGIVTRKDLLGYRLDEAVARARTGSLAGGGHVPGSNGTAYAPA</sequence>
<dbReference type="GO" id="GO:0016020">
    <property type="term" value="C:membrane"/>
    <property type="evidence" value="ECO:0007669"/>
    <property type="project" value="UniProtKB-SubCell"/>
</dbReference>
<feature type="transmembrane region" description="Helical" evidence="12">
    <location>
        <begin position="565"/>
        <end position="589"/>
    </location>
</feature>
<comment type="caution">
    <text evidence="12">Lacks conserved residue(s) required for the propagation of feature annotation.</text>
</comment>
<evidence type="ECO:0000256" key="4">
    <source>
        <dbReference type="ARBA" id="ARBA00022692"/>
    </source>
</evidence>
<reference evidence="15" key="1">
    <citation type="submission" date="2015-08" db="EMBL/GenBank/DDBJ databases">
        <authorList>
            <person name="Babu N.S."/>
            <person name="Beckwith C.J."/>
            <person name="Beseler K.G."/>
            <person name="Brison A."/>
            <person name="Carone J.V."/>
            <person name="Caskin T.P."/>
            <person name="Diamond M."/>
            <person name="Durham M.E."/>
            <person name="Foxe J.M."/>
            <person name="Go M."/>
            <person name="Henderson B.A."/>
            <person name="Jones I.B."/>
            <person name="McGettigan J.A."/>
            <person name="Micheletti S.J."/>
            <person name="Nasrallah M.E."/>
            <person name="Ortiz D."/>
            <person name="Piller C.R."/>
            <person name="Privatt S.R."/>
            <person name="Schneider S.L."/>
            <person name="Sharp S."/>
            <person name="Smith T.C."/>
            <person name="Stanton J.D."/>
            <person name="Ullery H.E."/>
            <person name="Wilson R.J."/>
            <person name="Serrano M.G."/>
            <person name="Buck G."/>
            <person name="Lee V."/>
            <person name="Wang Y."/>
            <person name="Carvalho R."/>
            <person name="Voegtly L."/>
            <person name="Shi R."/>
            <person name="Duckworth R."/>
            <person name="Johnson A."/>
            <person name="Loviza R."/>
            <person name="Walstead R."/>
            <person name="Shah Z."/>
            <person name="Kiflezghi M."/>
            <person name="Wade K."/>
            <person name="Ball S.L."/>
            <person name="Bradley K.W."/>
            <person name="Asai D.J."/>
            <person name="Bowman C.A."/>
            <person name="Russell D.A."/>
            <person name="Pope W.H."/>
            <person name="Jacobs-Sera D."/>
            <person name="Hendrix R.W."/>
            <person name="Hatfull G.F."/>
        </authorList>
    </citation>
    <scope>NUCLEOTIDE SEQUENCE</scope>
</reference>
<dbReference type="PANTHER" id="PTHR11689">
    <property type="entry name" value="CHLORIDE CHANNEL PROTEIN CLC FAMILY MEMBER"/>
    <property type="match status" value="1"/>
</dbReference>
<dbReference type="InterPro" id="IPR051280">
    <property type="entry name" value="Cl-channel/antiporter"/>
</dbReference>
<dbReference type="GO" id="GO:0005254">
    <property type="term" value="F:chloride channel activity"/>
    <property type="evidence" value="ECO:0007669"/>
    <property type="project" value="UniProtKB-UniRule"/>
</dbReference>
<proteinExistence type="inferred from homology"/>
<dbReference type="Gene3D" id="1.10.3080.10">
    <property type="entry name" value="Clc chloride channel"/>
    <property type="match status" value="1"/>
</dbReference>
<evidence type="ECO:0000259" key="14">
    <source>
        <dbReference type="PROSITE" id="PS51371"/>
    </source>
</evidence>
<feature type="transmembrane region" description="Helical" evidence="12">
    <location>
        <begin position="421"/>
        <end position="442"/>
    </location>
</feature>
<feature type="transmembrane region" description="Helical" evidence="12">
    <location>
        <begin position="134"/>
        <end position="164"/>
    </location>
</feature>
<evidence type="ECO:0000256" key="11">
    <source>
        <dbReference type="PROSITE-ProRule" id="PRU00703"/>
    </source>
</evidence>
<dbReference type="InterPro" id="IPR014743">
    <property type="entry name" value="Cl-channel_core"/>
</dbReference>
<feature type="transmembrane region" description="Helical" evidence="12">
    <location>
        <begin position="620"/>
        <end position="645"/>
    </location>
</feature>
<evidence type="ECO:0000256" key="9">
    <source>
        <dbReference type="ARBA" id="ARBA00023136"/>
    </source>
</evidence>
<dbReference type="InterPro" id="IPR000644">
    <property type="entry name" value="CBS_dom"/>
</dbReference>
<keyword evidence="6 12" id="KW-1133">Transmembrane helix</keyword>
<name>A0A1D2A2N7_AUXPR</name>
<dbReference type="Pfam" id="PF00571">
    <property type="entry name" value="CBS"/>
    <property type="match status" value="2"/>
</dbReference>
<dbReference type="InterPro" id="IPR001807">
    <property type="entry name" value="ClC"/>
</dbReference>
<dbReference type="PRINTS" id="PR00762">
    <property type="entry name" value="CLCHANNEL"/>
</dbReference>
<dbReference type="InterPro" id="IPR046342">
    <property type="entry name" value="CBS_dom_sf"/>
</dbReference>
<dbReference type="CDD" id="cd04591">
    <property type="entry name" value="CBS_pair_voltage-gated_CLC_euk_bac"/>
    <property type="match status" value="1"/>
</dbReference>
<dbReference type="SUPFAM" id="SSF81340">
    <property type="entry name" value="Clc chloride channel"/>
    <property type="match status" value="1"/>
</dbReference>
<evidence type="ECO:0000256" key="12">
    <source>
        <dbReference type="RuleBase" id="RU361221"/>
    </source>
</evidence>
<evidence type="ECO:0000256" key="1">
    <source>
        <dbReference type="ARBA" id="ARBA00004141"/>
    </source>
</evidence>
<organism evidence="15">
    <name type="scientific">Auxenochlorella protothecoides</name>
    <name type="common">Green microalga</name>
    <name type="synonym">Chlorella protothecoides</name>
    <dbReference type="NCBI Taxonomy" id="3075"/>
    <lineage>
        <taxon>Eukaryota</taxon>
        <taxon>Viridiplantae</taxon>
        <taxon>Chlorophyta</taxon>
        <taxon>core chlorophytes</taxon>
        <taxon>Trebouxiophyceae</taxon>
        <taxon>Chlorellales</taxon>
        <taxon>Chlorellaceae</taxon>
        <taxon>Auxenochlorella</taxon>
    </lineage>
</organism>
<dbReference type="Pfam" id="PF00654">
    <property type="entry name" value="Voltage_CLC"/>
    <property type="match status" value="1"/>
</dbReference>
<feature type="region of interest" description="Disordered" evidence="13">
    <location>
        <begin position="1"/>
        <end position="67"/>
    </location>
</feature>
<feature type="domain" description="CBS" evidence="14">
    <location>
        <begin position="823"/>
        <end position="884"/>
    </location>
</feature>
<dbReference type="SUPFAM" id="SSF54631">
    <property type="entry name" value="CBS-domain pair"/>
    <property type="match status" value="1"/>
</dbReference>
<feature type="domain" description="CBS" evidence="14">
    <location>
        <begin position="707"/>
        <end position="766"/>
    </location>
</feature>
<feature type="compositionally biased region" description="Basic and acidic residues" evidence="13">
    <location>
        <begin position="14"/>
        <end position="27"/>
    </location>
</feature>
<evidence type="ECO:0000256" key="3">
    <source>
        <dbReference type="ARBA" id="ARBA00022448"/>
    </source>
</evidence>
<dbReference type="PROSITE" id="PS51371">
    <property type="entry name" value="CBS"/>
    <property type="match status" value="2"/>
</dbReference>
<dbReference type="AlphaFoldDB" id="A0A1D2A2N7"/>
<evidence type="ECO:0000256" key="8">
    <source>
        <dbReference type="ARBA" id="ARBA00023122"/>
    </source>
</evidence>
<feature type="transmembrane region" description="Helical" evidence="12">
    <location>
        <begin position="541"/>
        <end position="559"/>
    </location>
</feature>
<evidence type="ECO:0000256" key="10">
    <source>
        <dbReference type="ARBA" id="ARBA00023214"/>
    </source>
</evidence>
<evidence type="ECO:0000256" key="2">
    <source>
        <dbReference type="ARBA" id="ARBA00009476"/>
    </source>
</evidence>
<keyword evidence="5" id="KW-0677">Repeat</keyword>
<accession>A0A1D2A2N7</accession>
<evidence type="ECO:0000256" key="13">
    <source>
        <dbReference type="SAM" id="MobiDB-lite"/>
    </source>
</evidence>
<dbReference type="Gene3D" id="3.10.580.20">
    <property type="match status" value="1"/>
</dbReference>
<dbReference type="PANTHER" id="PTHR11689:SF89">
    <property type="entry name" value="CHLORIDE CHANNEL PROTEIN"/>
    <property type="match status" value="1"/>
</dbReference>
<comment type="subcellular location">
    <subcellularLocation>
        <location evidence="1 12">Membrane</location>
        <topology evidence="1 12">Multi-pass membrane protein</topology>
    </subcellularLocation>
</comment>
<keyword evidence="8 11" id="KW-0129">CBS domain</keyword>
<feature type="transmembrane region" description="Helical" evidence="12">
    <location>
        <begin position="651"/>
        <end position="668"/>
    </location>
</feature>
<evidence type="ECO:0000256" key="7">
    <source>
        <dbReference type="ARBA" id="ARBA00023065"/>
    </source>
</evidence>
<feature type="transmembrane region" description="Helical" evidence="12">
    <location>
        <begin position="176"/>
        <end position="198"/>
    </location>
</feature>